<keyword evidence="4" id="KW-0159">Chromosome partition</keyword>
<accession>A0A7Y9LP24</accession>
<dbReference type="Pfam" id="PF00589">
    <property type="entry name" value="Phage_integrase"/>
    <property type="match status" value="1"/>
</dbReference>
<dbReference type="RefSeq" id="WP_179587665.1">
    <property type="nucleotide sequence ID" value="NZ_JACBYR010000001.1"/>
</dbReference>
<feature type="domain" description="Tyr recombinase" evidence="10">
    <location>
        <begin position="183"/>
        <end position="399"/>
    </location>
</feature>
<dbReference type="PROSITE" id="PS51898">
    <property type="entry name" value="TYR_RECOMBINASE"/>
    <property type="match status" value="1"/>
</dbReference>
<reference evidence="12 13" key="1">
    <citation type="submission" date="2020-07" db="EMBL/GenBank/DDBJ databases">
        <title>Genomic Encyclopedia of Type Strains, Phase IV (KMG-V): Genome sequencing to study the core and pangenomes of soil and plant-associated prokaryotes.</title>
        <authorList>
            <person name="Whitman W."/>
        </authorList>
    </citation>
    <scope>NUCLEOTIDE SEQUENCE [LARGE SCALE GENOMIC DNA]</scope>
    <source>
        <strain evidence="12 13">SAS40</strain>
    </source>
</reference>
<keyword evidence="13" id="KW-1185">Reference proteome</keyword>
<dbReference type="PANTHER" id="PTHR30349:SF77">
    <property type="entry name" value="TYROSINE RECOMBINASE XERC"/>
    <property type="match status" value="1"/>
</dbReference>
<evidence type="ECO:0000256" key="3">
    <source>
        <dbReference type="ARBA" id="ARBA00022618"/>
    </source>
</evidence>
<dbReference type="GO" id="GO:0003677">
    <property type="term" value="F:DNA binding"/>
    <property type="evidence" value="ECO:0007669"/>
    <property type="project" value="UniProtKB-UniRule"/>
</dbReference>
<keyword evidence="2" id="KW-0963">Cytoplasm</keyword>
<evidence type="ECO:0000256" key="8">
    <source>
        <dbReference type="ARBA" id="ARBA00023306"/>
    </source>
</evidence>
<proteinExistence type="predicted"/>
<dbReference type="InterPro" id="IPR002104">
    <property type="entry name" value="Integrase_catalytic"/>
</dbReference>
<dbReference type="InterPro" id="IPR010998">
    <property type="entry name" value="Integrase_recombinase_N"/>
</dbReference>
<dbReference type="GO" id="GO:0015074">
    <property type="term" value="P:DNA integration"/>
    <property type="evidence" value="ECO:0007669"/>
    <property type="project" value="UniProtKB-KW"/>
</dbReference>
<dbReference type="SUPFAM" id="SSF56349">
    <property type="entry name" value="DNA breaking-rejoining enzymes"/>
    <property type="match status" value="1"/>
</dbReference>
<sequence>MDVKPEKPASAATTGIAPASPVLALLFDLSSELDGSAGSNRATAARSQIAANADIDALKAWLARFTQTKTTFDSYRKEAERLLLWSVIELRKPLASLTHEDLLAYQRFLADPQPAHRWVMPAGRKRARGDAGWRPFAGPLSPASQRQAIVILNTLFSWLVHAGYLAGNPLSLFRQRQRHAAPRVVRYLDDAMWQEVKATIADLPRDTPRHLEHYYRVRWLFTLLYLSGMRISEVANNTMGAFFPRRDRAGATRWWLEIVGKGDKLRLVPATTELIDELATYRRASGLPPEPAAGETRPLLAPIGGKARPMTRSAIHIIAKQVFARTADRVRARGPDHAHTADILDAASAHWLRHTAGSAMATGDMDLRHVRDNLGHASLTTTSRYLHSDDDARHQATEDSHRLGW</sequence>
<evidence type="ECO:0000256" key="7">
    <source>
        <dbReference type="ARBA" id="ARBA00023172"/>
    </source>
</evidence>
<gene>
    <name evidence="12" type="ORF">FHW18_003179</name>
</gene>
<keyword evidence="7" id="KW-0233">DNA recombination</keyword>
<evidence type="ECO:0000313" key="12">
    <source>
        <dbReference type="EMBL" id="NYE83908.1"/>
    </source>
</evidence>
<dbReference type="AlphaFoldDB" id="A0A7Y9LP24"/>
<evidence type="ECO:0000256" key="2">
    <source>
        <dbReference type="ARBA" id="ARBA00022490"/>
    </source>
</evidence>
<dbReference type="InterPro" id="IPR013762">
    <property type="entry name" value="Integrase-like_cat_sf"/>
</dbReference>
<keyword evidence="5" id="KW-0229">DNA integration</keyword>
<dbReference type="GO" id="GO:0005737">
    <property type="term" value="C:cytoplasm"/>
    <property type="evidence" value="ECO:0007669"/>
    <property type="project" value="UniProtKB-SubCell"/>
</dbReference>
<keyword evidence="3" id="KW-0132">Cell division</keyword>
<dbReference type="Gene3D" id="1.10.443.10">
    <property type="entry name" value="Intergrase catalytic core"/>
    <property type="match status" value="1"/>
</dbReference>
<dbReference type="PROSITE" id="PS51900">
    <property type="entry name" value="CB"/>
    <property type="match status" value="1"/>
</dbReference>
<comment type="caution">
    <text evidence="12">The sequence shown here is derived from an EMBL/GenBank/DDBJ whole genome shotgun (WGS) entry which is preliminary data.</text>
</comment>
<dbReference type="InterPro" id="IPR050090">
    <property type="entry name" value="Tyrosine_recombinase_XerCD"/>
</dbReference>
<evidence type="ECO:0000256" key="5">
    <source>
        <dbReference type="ARBA" id="ARBA00022908"/>
    </source>
</evidence>
<feature type="domain" description="Core-binding (CB)" evidence="11">
    <location>
        <begin position="52"/>
        <end position="160"/>
    </location>
</feature>
<protein>
    <submittedName>
        <fullName evidence="12">Site-specific recombinase XerD</fullName>
    </submittedName>
</protein>
<dbReference type="GO" id="GO:0006310">
    <property type="term" value="P:DNA recombination"/>
    <property type="evidence" value="ECO:0007669"/>
    <property type="project" value="UniProtKB-KW"/>
</dbReference>
<dbReference type="InterPro" id="IPR011010">
    <property type="entry name" value="DNA_brk_join_enz"/>
</dbReference>
<dbReference type="GO" id="GO:0007059">
    <property type="term" value="P:chromosome segregation"/>
    <property type="evidence" value="ECO:0007669"/>
    <property type="project" value="UniProtKB-KW"/>
</dbReference>
<dbReference type="Gene3D" id="1.10.150.130">
    <property type="match status" value="1"/>
</dbReference>
<evidence type="ECO:0000256" key="6">
    <source>
        <dbReference type="ARBA" id="ARBA00023125"/>
    </source>
</evidence>
<dbReference type="GO" id="GO:0051301">
    <property type="term" value="P:cell division"/>
    <property type="evidence" value="ECO:0007669"/>
    <property type="project" value="UniProtKB-KW"/>
</dbReference>
<evidence type="ECO:0000259" key="10">
    <source>
        <dbReference type="PROSITE" id="PS51898"/>
    </source>
</evidence>
<dbReference type="PANTHER" id="PTHR30349">
    <property type="entry name" value="PHAGE INTEGRASE-RELATED"/>
    <property type="match status" value="1"/>
</dbReference>
<evidence type="ECO:0000256" key="4">
    <source>
        <dbReference type="ARBA" id="ARBA00022829"/>
    </source>
</evidence>
<dbReference type="Proteomes" id="UP000542125">
    <property type="component" value="Unassembled WGS sequence"/>
</dbReference>
<keyword evidence="6 9" id="KW-0238">DNA-binding</keyword>
<evidence type="ECO:0000259" key="11">
    <source>
        <dbReference type="PROSITE" id="PS51900"/>
    </source>
</evidence>
<keyword evidence="8" id="KW-0131">Cell cycle</keyword>
<dbReference type="InterPro" id="IPR044068">
    <property type="entry name" value="CB"/>
</dbReference>
<comment type="subcellular location">
    <subcellularLocation>
        <location evidence="1">Cytoplasm</location>
    </subcellularLocation>
</comment>
<evidence type="ECO:0000256" key="1">
    <source>
        <dbReference type="ARBA" id="ARBA00004496"/>
    </source>
</evidence>
<evidence type="ECO:0000256" key="9">
    <source>
        <dbReference type="PROSITE-ProRule" id="PRU01248"/>
    </source>
</evidence>
<evidence type="ECO:0000313" key="13">
    <source>
        <dbReference type="Proteomes" id="UP000542125"/>
    </source>
</evidence>
<dbReference type="EMBL" id="JACBYR010000001">
    <property type="protein sequence ID" value="NYE83908.1"/>
    <property type="molecule type" value="Genomic_DNA"/>
</dbReference>
<name>A0A7Y9LP24_9BURK</name>
<organism evidence="12 13">
    <name type="scientific">Pigmentiphaga litoralis</name>
    <dbReference type="NCBI Taxonomy" id="516702"/>
    <lineage>
        <taxon>Bacteria</taxon>
        <taxon>Pseudomonadati</taxon>
        <taxon>Pseudomonadota</taxon>
        <taxon>Betaproteobacteria</taxon>
        <taxon>Burkholderiales</taxon>
        <taxon>Alcaligenaceae</taxon>
        <taxon>Pigmentiphaga</taxon>
    </lineage>
</organism>